<dbReference type="Gene3D" id="2.170.270.10">
    <property type="entry name" value="SET domain"/>
    <property type="match status" value="1"/>
</dbReference>
<feature type="DNA-binding region" description="Fork-head" evidence="9">
    <location>
        <begin position="516"/>
        <end position="572"/>
    </location>
</feature>
<keyword evidence="4" id="KW-0489">Methyltransferase</keyword>
<dbReference type="PANTHER" id="PTHR22884">
    <property type="entry name" value="SET DOMAIN PROTEINS"/>
    <property type="match status" value="1"/>
</dbReference>
<dbReference type="InterPro" id="IPR001214">
    <property type="entry name" value="SET_dom"/>
</dbReference>
<dbReference type="InterPro" id="IPR046341">
    <property type="entry name" value="SET_dom_sf"/>
</dbReference>
<evidence type="ECO:0000256" key="7">
    <source>
        <dbReference type="ARBA" id="ARBA00023125"/>
    </source>
</evidence>
<evidence type="ECO:0000259" key="11">
    <source>
        <dbReference type="PROSITE" id="PS50039"/>
    </source>
</evidence>
<dbReference type="GO" id="GO:0043565">
    <property type="term" value="F:sequence-specific DNA binding"/>
    <property type="evidence" value="ECO:0007669"/>
    <property type="project" value="InterPro"/>
</dbReference>
<dbReference type="AlphaFoldDB" id="A0A1L7XJQ1"/>
<dbReference type="GO" id="GO:0005694">
    <property type="term" value="C:chromosome"/>
    <property type="evidence" value="ECO:0007669"/>
    <property type="project" value="UniProtKB-SubCell"/>
</dbReference>
<dbReference type="Pfam" id="PF00856">
    <property type="entry name" value="SET"/>
    <property type="match status" value="1"/>
</dbReference>
<keyword evidence="3" id="KW-0158">Chromosome</keyword>
<dbReference type="InterPro" id="IPR050777">
    <property type="entry name" value="SET2_Histone-Lys_MeTrsfase"/>
</dbReference>
<feature type="domain" description="SET" evidence="12">
    <location>
        <begin position="374"/>
        <end position="486"/>
    </location>
</feature>
<protein>
    <recommendedName>
        <fullName evidence="15">SET domain-containing protein</fullName>
    </recommendedName>
</protein>
<dbReference type="PROSITE" id="PS50039">
    <property type="entry name" value="FORK_HEAD_3"/>
    <property type="match status" value="1"/>
</dbReference>
<evidence type="ECO:0000256" key="3">
    <source>
        <dbReference type="ARBA" id="ARBA00022454"/>
    </source>
</evidence>
<dbReference type="InterPro" id="IPR001766">
    <property type="entry name" value="Fork_head_dom"/>
</dbReference>
<keyword evidence="6" id="KW-0949">S-adenosyl-L-methionine</keyword>
<reference evidence="13 14" key="1">
    <citation type="submission" date="2016-03" db="EMBL/GenBank/DDBJ databases">
        <authorList>
            <person name="Ploux O."/>
        </authorList>
    </citation>
    <scope>NUCLEOTIDE SEQUENCE [LARGE SCALE GENOMIC DNA]</scope>
    <source>
        <strain evidence="13 14">UAMH 11012</strain>
    </source>
</reference>
<dbReference type="PROSITE" id="PS00657">
    <property type="entry name" value="FORK_HEAD_1"/>
    <property type="match status" value="1"/>
</dbReference>
<evidence type="ECO:0000256" key="10">
    <source>
        <dbReference type="SAM" id="MobiDB-lite"/>
    </source>
</evidence>
<dbReference type="STRING" id="576137.A0A1L7XJQ1"/>
<dbReference type="SMART" id="SM00339">
    <property type="entry name" value="FH"/>
    <property type="match status" value="1"/>
</dbReference>
<dbReference type="InterPro" id="IPR036388">
    <property type="entry name" value="WH-like_DNA-bd_sf"/>
</dbReference>
<proteinExistence type="predicted"/>
<evidence type="ECO:0000313" key="14">
    <source>
        <dbReference type="Proteomes" id="UP000184330"/>
    </source>
</evidence>
<evidence type="ECO:0000256" key="4">
    <source>
        <dbReference type="ARBA" id="ARBA00022603"/>
    </source>
</evidence>
<evidence type="ECO:0000256" key="5">
    <source>
        <dbReference type="ARBA" id="ARBA00022679"/>
    </source>
</evidence>
<evidence type="ECO:0000256" key="9">
    <source>
        <dbReference type="PROSITE-ProRule" id="PRU00089"/>
    </source>
</evidence>
<dbReference type="InterPro" id="IPR036390">
    <property type="entry name" value="WH_DNA-bd_sf"/>
</dbReference>
<dbReference type="SUPFAM" id="SSF46785">
    <property type="entry name" value="Winged helix' DNA-binding domain"/>
    <property type="match status" value="1"/>
</dbReference>
<evidence type="ECO:0000256" key="6">
    <source>
        <dbReference type="ARBA" id="ARBA00022691"/>
    </source>
</evidence>
<comment type="subcellular location">
    <subcellularLocation>
        <location evidence="2">Chromosome</location>
    </subcellularLocation>
    <subcellularLocation>
        <location evidence="1 9">Nucleus</location>
    </subcellularLocation>
</comment>
<feature type="region of interest" description="Disordered" evidence="10">
    <location>
        <begin position="254"/>
        <end position="303"/>
    </location>
</feature>
<evidence type="ECO:0000256" key="2">
    <source>
        <dbReference type="ARBA" id="ARBA00004286"/>
    </source>
</evidence>
<gene>
    <name evidence="13" type="ORF">PAC_15172</name>
</gene>
<keyword evidence="14" id="KW-1185">Reference proteome</keyword>
<evidence type="ECO:0000313" key="13">
    <source>
        <dbReference type="EMBL" id="CZR65272.1"/>
    </source>
</evidence>
<evidence type="ECO:0000256" key="1">
    <source>
        <dbReference type="ARBA" id="ARBA00004123"/>
    </source>
</evidence>
<dbReference type="InterPro" id="IPR018122">
    <property type="entry name" value="TF_fork_head_CS_1"/>
</dbReference>
<dbReference type="GO" id="GO:0005634">
    <property type="term" value="C:nucleus"/>
    <property type="evidence" value="ECO:0007669"/>
    <property type="project" value="UniProtKB-SubCell"/>
</dbReference>
<feature type="domain" description="Fork-head" evidence="11">
    <location>
        <begin position="516"/>
        <end position="572"/>
    </location>
</feature>
<accession>A0A1L7XJQ1</accession>
<dbReference type="SMART" id="SM00317">
    <property type="entry name" value="SET"/>
    <property type="match status" value="1"/>
</dbReference>
<dbReference type="SUPFAM" id="SSF82199">
    <property type="entry name" value="SET domain"/>
    <property type="match status" value="1"/>
</dbReference>
<dbReference type="Pfam" id="PF00250">
    <property type="entry name" value="Forkhead"/>
    <property type="match status" value="1"/>
</dbReference>
<organism evidence="13 14">
    <name type="scientific">Phialocephala subalpina</name>
    <dbReference type="NCBI Taxonomy" id="576137"/>
    <lineage>
        <taxon>Eukaryota</taxon>
        <taxon>Fungi</taxon>
        <taxon>Dikarya</taxon>
        <taxon>Ascomycota</taxon>
        <taxon>Pezizomycotina</taxon>
        <taxon>Leotiomycetes</taxon>
        <taxon>Helotiales</taxon>
        <taxon>Mollisiaceae</taxon>
        <taxon>Phialocephala</taxon>
        <taxon>Phialocephala fortinii species complex</taxon>
    </lineage>
</organism>
<evidence type="ECO:0008006" key="15">
    <source>
        <dbReference type="Google" id="ProtNLM"/>
    </source>
</evidence>
<dbReference type="Gene3D" id="1.10.10.10">
    <property type="entry name" value="Winged helix-like DNA-binding domain superfamily/Winged helix DNA-binding domain"/>
    <property type="match status" value="1"/>
</dbReference>
<evidence type="ECO:0000256" key="8">
    <source>
        <dbReference type="ARBA" id="ARBA00023242"/>
    </source>
</evidence>
<feature type="compositionally biased region" description="Polar residues" evidence="10">
    <location>
        <begin position="273"/>
        <end position="298"/>
    </location>
</feature>
<dbReference type="Proteomes" id="UP000184330">
    <property type="component" value="Unassembled WGS sequence"/>
</dbReference>
<keyword evidence="5" id="KW-0808">Transferase</keyword>
<dbReference type="GO" id="GO:0032259">
    <property type="term" value="P:methylation"/>
    <property type="evidence" value="ECO:0007669"/>
    <property type="project" value="UniProtKB-KW"/>
</dbReference>
<name>A0A1L7XJQ1_9HELO</name>
<evidence type="ECO:0000259" key="12">
    <source>
        <dbReference type="PROSITE" id="PS50280"/>
    </source>
</evidence>
<dbReference type="GO" id="GO:0003700">
    <property type="term" value="F:DNA-binding transcription factor activity"/>
    <property type="evidence" value="ECO:0007669"/>
    <property type="project" value="InterPro"/>
</dbReference>
<sequence>MSVHVLSDQTKKFHCDYTKCQRRNNPFTRKDYYRKHLRQVHKEDLGCANRGKKIDKNNRATIQQAWLADRKISSSWWRCEHCLLRRQVKDSKCGICKIPCGQGRIDAPLEQLRQRSIVNGHTNALRVSLDLDNYAPEPKIVDAVHRELLGVGTSQSQQVARRAQAPDDADSQIDSYWEYEEVTWSASSSNIREFLRIRVPTIFDEHVVSAAQLPSDAKQQANQWLSAAANTITEAFRPWDLESQRSALNVSQRALQATSPFRTRTRHTKKFQNEPQKLSSPSEVDSRSNAFKQSTTPHSAREESTLFWKDPFSSPGAWPPPDLRVWFGEFSAQSCEENRAMFYECNTNNCLAEKRGEHCTNRAVAALRRRPNDNKFEVFKTTNRGYGLRTKHVIAKEEMIIEYKGELVSEAEKEARENTYIIAIGQGLLRHKLFLDAYRGNSARFVGHSCDPNCRMEQWVVGEHVCVVLVADKDISSGEELCFDYQGNAGFDIATECRCGSPACRSIRDSLDLITRPPYSYLQLIRQAIFDSKALSVAEIHRYITTKYPYYRRHGDTLQSYISAIISSNKKI</sequence>
<dbReference type="GO" id="GO:0008168">
    <property type="term" value="F:methyltransferase activity"/>
    <property type="evidence" value="ECO:0007669"/>
    <property type="project" value="UniProtKB-KW"/>
</dbReference>
<dbReference type="OrthoDB" id="2687452at2759"/>
<dbReference type="EMBL" id="FJOG01000030">
    <property type="protein sequence ID" value="CZR65272.1"/>
    <property type="molecule type" value="Genomic_DNA"/>
</dbReference>
<keyword evidence="8 9" id="KW-0539">Nucleus</keyword>
<dbReference type="PROSITE" id="PS50280">
    <property type="entry name" value="SET"/>
    <property type="match status" value="1"/>
</dbReference>
<keyword evidence="7 9" id="KW-0238">DNA-binding</keyword>
<dbReference type="PRINTS" id="PR00053">
    <property type="entry name" value="FORKHEAD"/>
</dbReference>